<evidence type="ECO:0000259" key="1">
    <source>
        <dbReference type="Pfam" id="PF06441"/>
    </source>
</evidence>
<dbReference type="GO" id="GO:0016787">
    <property type="term" value="F:hydrolase activity"/>
    <property type="evidence" value="ECO:0007669"/>
    <property type="project" value="UniProtKB-KW"/>
</dbReference>
<dbReference type="InterPro" id="IPR029058">
    <property type="entry name" value="AB_hydrolase_fold"/>
</dbReference>
<keyword evidence="2" id="KW-0378">Hydrolase</keyword>
<dbReference type="RefSeq" id="WP_207333274.1">
    <property type="nucleotide sequence ID" value="NZ_JAFMYW010000035.1"/>
</dbReference>
<dbReference type="Gene3D" id="3.40.50.1820">
    <property type="entry name" value="alpha/beta hydrolase"/>
    <property type="match status" value="1"/>
</dbReference>
<evidence type="ECO:0000313" key="3">
    <source>
        <dbReference type="Proteomes" id="UP000664628"/>
    </source>
</evidence>
<organism evidence="2 3">
    <name type="scientific">Fibrella forsythiae</name>
    <dbReference type="NCBI Taxonomy" id="2817061"/>
    <lineage>
        <taxon>Bacteria</taxon>
        <taxon>Pseudomonadati</taxon>
        <taxon>Bacteroidota</taxon>
        <taxon>Cytophagia</taxon>
        <taxon>Cytophagales</taxon>
        <taxon>Spirosomataceae</taxon>
        <taxon>Fibrella</taxon>
    </lineage>
</organism>
<accession>A0ABS3JTH0</accession>
<proteinExistence type="predicted"/>
<name>A0ABS3JTH0_9BACT</name>
<evidence type="ECO:0000313" key="2">
    <source>
        <dbReference type="EMBL" id="MBO0953322.1"/>
    </source>
</evidence>
<dbReference type="Pfam" id="PF06441">
    <property type="entry name" value="EHN"/>
    <property type="match status" value="1"/>
</dbReference>
<dbReference type="SUPFAM" id="SSF53474">
    <property type="entry name" value="alpha/beta-Hydrolases"/>
    <property type="match status" value="1"/>
</dbReference>
<sequence>MNHPFNIAVNQATLNDLQARLARTRWSDEIDSTDWKGGTSQTYLQQLCWYWQHESIVQLVRFALVGWLVASCAVGRPPVWPNQSGNYCEPAFQAIYNQKYTPLASLPTDTALTNHFSPHDILLANAAGILPLLQGMRQPKTNDMDARLARLSKLQQVQGRLLLASTEIASLAAELDCEGERADQLATYLDQKDQTRVRNLTLLSVFVGAVTTVASTLIQADRADKVAGISGGLLSAGLGGAAALSSHQAILFSHNRNLLADIWDQSEQSAIYSPFIWYVLNEKSFSNNGQHSIRYNIRQRWQAYTLAGSPLGKKVLYFGAGGLYQADDFHARANMLNQLQASIRSISQDLQGLLTRLTLEVR</sequence>
<reference evidence="2 3" key="1">
    <citation type="submission" date="2021-03" db="EMBL/GenBank/DDBJ databases">
        <title>Fibrella sp. HMF5405 genome sequencing and assembly.</title>
        <authorList>
            <person name="Kang H."/>
            <person name="Kim H."/>
            <person name="Bae S."/>
            <person name="Joh K."/>
        </authorList>
    </citation>
    <scope>NUCLEOTIDE SEQUENCE [LARGE SCALE GENOMIC DNA]</scope>
    <source>
        <strain evidence="2 3">HMF5405</strain>
    </source>
</reference>
<comment type="caution">
    <text evidence="2">The sequence shown here is derived from an EMBL/GenBank/DDBJ whole genome shotgun (WGS) entry which is preliminary data.</text>
</comment>
<keyword evidence="3" id="KW-1185">Reference proteome</keyword>
<dbReference type="EMBL" id="JAFMYW010000035">
    <property type="protein sequence ID" value="MBO0953322.1"/>
    <property type="molecule type" value="Genomic_DNA"/>
</dbReference>
<feature type="domain" description="Epoxide hydrolase N-terminal" evidence="1">
    <location>
        <begin position="3"/>
        <end position="53"/>
    </location>
</feature>
<dbReference type="Proteomes" id="UP000664628">
    <property type="component" value="Unassembled WGS sequence"/>
</dbReference>
<gene>
    <name evidence="2" type="ORF">J2I46_32430</name>
</gene>
<protein>
    <submittedName>
        <fullName evidence="2">Epoxide hydrolase N-terminal domain-containing protein</fullName>
    </submittedName>
</protein>
<dbReference type="InterPro" id="IPR010497">
    <property type="entry name" value="Epoxide_hydro_N"/>
</dbReference>